<evidence type="ECO:0000313" key="3">
    <source>
        <dbReference type="Proteomes" id="UP000078558"/>
    </source>
</evidence>
<evidence type="ECO:0000313" key="1">
    <source>
        <dbReference type="EMBL" id="SBT27539.1"/>
    </source>
</evidence>
<dbReference type="OrthoDB" id="8638526at2"/>
<sequence>MPRSYSPNARRNLLATSADEPFLVAIEITHPDLAVPARFVNDSQNVTITGAEFFATAFNLVLPDDQQDQVPQARLEVDNIGRELTQWLEVSQGGKGAKCRILQVLRSQPDVIEFDMTLDLSELAITNEVVSGALGFKNTLMQSAVTVRYDPSTAPGLW</sequence>
<dbReference type="InterPro" id="IPR014974">
    <property type="entry name" value="DUF1833"/>
</dbReference>
<dbReference type="Proteomes" id="UP000078558">
    <property type="component" value="Chromosome I"/>
</dbReference>
<evidence type="ECO:0008006" key="4">
    <source>
        <dbReference type="Google" id="ProtNLM"/>
    </source>
</evidence>
<keyword evidence="3" id="KW-1185">Reference proteome</keyword>
<reference evidence="1 3" key="1">
    <citation type="submission" date="2016-06" db="EMBL/GenBank/DDBJ databases">
        <authorList>
            <person name="Kjaerup R.B."/>
            <person name="Dalgaard T.S."/>
            <person name="Juul-Madsen H.R."/>
        </authorList>
    </citation>
    <scope>NUCLEOTIDE SEQUENCE [LARGE SCALE GENOMIC DNA]</scope>
    <source>
        <strain evidence="1">Orrdi1</strain>
    </source>
</reference>
<dbReference type="AlphaFoldDB" id="A0A1C3K7N7"/>
<dbReference type="EMBL" id="LT907988">
    <property type="protein sequence ID" value="SOE48111.1"/>
    <property type="molecule type" value="Genomic_DNA"/>
</dbReference>
<dbReference type="STRING" id="1851544.ODI_02441"/>
<name>A0A1C3K7N7_9BURK</name>
<reference evidence="2 3" key="2">
    <citation type="submission" date="2017-08" db="EMBL/GenBank/DDBJ databases">
        <authorList>
            <person name="de Groot N.N."/>
        </authorList>
    </citation>
    <scope>NUCLEOTIDE SEQUENCE [LARGE SCALE GENOMIC DNA]</scope>
    <source>
        <strain evidence="2">Orrdi1</strain>
    </source>
</reference>
<evidence type="ECO:0000313" key="2">
    <source>
        <dbReference type="EMBL" id="SOE48111.1"/>
    </source>
</evidence>
<organism evidence="1 3">
    <name type="scientific">Orrella dioscoreae</name>
    <dbReference type="NCBI Taxonomy" id="1851544"/>
    <lineage>
        <taxon>Bacteria</taxon>
        <taxon>Pseudomonadati</taxon>
        <taxon>Pseudomonadota</taxon>
        <taxon>Betaproteobacteria</taxon>
        <taxon>Burkholderiales</taxon>
        <taxon>Alcaligenaceae</taxon>
        <taxon>Orrella</taxon>
    </lineage>
</organism>
<dbReference type="KEGG" id="odi:ODI_R1241"/>
<gene>
    <name evidence="1" type="ORF">ODI_02441</name>
    <name evidence="2" type="ORF">ODI_R1241</name>
</gene>
<dbReference type="Pfam" id="PF08875">
    <property type="entry name" value="DUF1833"/>
    <property type="match status" value="1"/>
</dbReference>
<dbReference type="RefSeq" id="WP_067759304.1">
    <property type="nucleotide sequence ID" value="NZ_LT907988.1"/>
</dbReference>
<protein>
    <recommendedName>
        <fullName evidence="4">DUF1833 domain-containing protein</fullName>
    </recommendedName>
</protein>
<accession>A0A1C3K7N7</accession>
<proteinExistence type="predicted"/>
<dbReference type="EMBL" id="FLRC01000054">
    <property type="protein sequence ID" value="SBT27539.1"/>
    <property type="molecule type" value="Genomic_DNA"/>
</dbReference>